<dbReference type="STRING" id="1300349.I603_1087"/>
<dbReference type="EMBL" id="LZYB01000002">
    <property type="protein sequence ID" value="OBV11644.1"/>
    <property type="molecule type" value="Genomic_DNA"/>
</dbReference>
<comment type="caution">
    <text evidence="1">The sequence shown here is derived from an EMBL/GenBank/DDBJ whole genome shotgun (WGS) entry which is preliminary data.</text>
</comment>
<dbReference type="AlphaFoldDB" id="A0A1A7BGM5"/>
<dbReference type="Proteomes" id="UP000092484">
    <property type="component" value="Unassembled WGS sequence"/>
</dbReference>
<reference evidence="1 2" key="1">
    <citation type="submission" date="2016-06" db="EMBL/GenBank/DDBJ databases">
        <title>Genome sequence of Porphyrobacter dokdonensis DSW-74.</title>
        <authorList>
            <person name="Kim J.F."/>
            <person name="Song J.Y."/>
        </authorList>
    </citation>
    <scope>NUCLEOTIDE SEQUENCE [LARGE SCALE GENOMIC DNA]</scope>
    <source>
        <strain evidence="1 2">DSW-74</strain>
    </source>
</reference>
<sequence length="60" mass="6785">MIDDDAISKLSRVVHCRHTGEIGISVLHAGKNLTIPAKFSSNPSQNFNTNFGYWYDLQYI</sequence>
<accession>A0A1A7BGM5</accession>
<organism evidence="1 2">
    <name type="scientific">Erythrobacter dokdonensis DSW-74</name>
    <dbReference type="NCBI Taxonomy" id="1300349"/>
    <lineage>
        <taxon>Bacteria</taxon>
        <taxon>Pseudomonadati</taxon>
        <taxon>Pseudomonadota</taxon>
        <taxon>Alphaproteobacteria</taxon>
        <taxon>Sphingomonadales</taxon>
        <taxon>Erythrobacteraceae</taxon>
        <taxon>Erythrobacter/Porphyrobacter group</taxon>
        <taxon>Erythrobacter</taxon>
    </lineage>
</organism>
<gene>
    <name evidence="1" type="ORF">I603_1087</name>
</gene>
<protein>
    <submittedName>
        <fullName evidence="1">Uncharacterized protein</fullName>
    </submittedName>
</protein>
<evidence type="ECO:0000313" key="1">
    <source>
        <dbReference type="EMBL" id="OBV11644.1"/>
    </source>
</evidence>
<keyword evidence="2" id="KW-1185">Reference proteome</keyword>
<evidence type="ECO:0000313" key="2">
    <source>
        <dbReference type="Proteomes" id="UP000092484"/>
    </source>
</evidence>
<name>A0A1A7BGM5_9SPHN</name>
<proteinExistence type="predicted"/>